<gene>
    <name evidence="1" type="ORF">HU200_056105</name>
</gene>
<keyword evidence="2" id="KW-1185">Reference proteome</keyword>
<dbReference type="InterPro" id="IPR032675">
    <property type="entry name" value="LRR_dom_sf"/>
</dbReference>
<dbReference type="AlphaFoldDB" id="A0A835ARX4"/>
<comment type="caution">
    <text evidence="1">The sequence shown here is derived from an EMBL/GenBank/DDBJ whole genome shotgun (WGS) entry which is preliminary data.</text>
</comment>
<reference evidence="1" key="1">
    <citation type="submission" date="2020-07" db="EMBL/GenBank/DDBJ databases">
        <title>Genome sequence and genetic diversity analysis of an under-domesticated orphan crop, white fonio (Digitaria exilis).</title>
        <authorList>
            <person name="Bennetzen J.L."/>
            <person name="Chen S."/>
            <person name="Ma X."/>
            <person name="Wang X."/>
            <person name="Yssel A.E.J."/>
            <person name="Chaluvadi S.R."/>
            <person name="Johnson M."/>
            <person name="Gangashetty P."/>
            <person name="Hamidou F."/>
            <person name="Sanogo M.D."/>
            <person name="Zwaenepoel A."/>
            <person name="Wallace J."/>
            <person name="Van De Peer Y."/>
            <person name="Van Deynze A."/>
        </authorList>
    </citation>
    <scope>NUCLEOTIDE SEQUENCE</scope>
    <source>
        <tissue evidence="1">Leaves</tissue>
    </source>
</reference>
<evidence type="ECO:0000313" key="1">
    <source>
        <dbReference type="EMBL" id="KAF8662511.1"/>
    </source>
</evidence>
<evidence type="ECO:0000313" key="2">
    <source>
        <dbReference type="Proteomes" id="UP000636709"/>
    </source>
</evidence>
<dbReference type="OrthoDB" id="2095648at2759"/>
<sequence length="122" mass="13979">MLPELIRHLGSVHPKLKCLRFSLPSMCDDGVFREYDESWEDMKNEEAFAIAESLHELQFIQMAGRCLSNKGGFAIIKGCPHLEFLDISKCCDVDVDDKVRARFSKIKYSSVSCYPNDIDRTK</sequence>
<dbReference type="PANTHER" id="PTHR38926">
    <property type="entry name" value="F-BOX DOMAIN CONTAINING PROTEIN, EXPRESSED"/>
    <property type="match status" value="1"/>
</dbReference>
<protein>
    <submittedName>
        <fullName evidence="1">Uncharacterized protein</fullName>
    </submittedName>
</protein>
<dbReference type="PANTHER" id="PTHR38926:SF77">
    <property type="entry name" value="OS08G0195000 PROTEIN"/>
    <property type="match status" value="1"/>
</dbReference>
<dbReference type="Proteomes" id="UP000636709">
    <property type="component" value="Unassembled WGS sequence"/>
</dbReference>
<name>A0A835ARX4_9POAL</name>
<organism evidence="1 2">
    <name type="scientific">Digitaria exilis</name>
    <dbReference type="NCBI Taxonomy" id="1010633"/>
    <lineage>
        <taxon>Eukaryota</taxon>
        <taxon>Viridiplantae</taxon>
        <taxon>Streptophyta</taxon>
        <taxon>Embryophyta</taxon>
        <taxon>Tracheophyta</taxon>
        <taxon>Spermatophyta</taxon>
        <taxon>Magnoliopsida</taxon>
        <taxon>Liliopsida</taxon>
        <taxon>Poales</taxon>
        <taxon>Poaceae</taxon>
        <taxon>PACMAD clade</taxon>
        <taxon>Panicoideae</taxon>
        <taxon>Panicodae</taxon>
        <taxon>Paniceae</taxon>
        <taxon>Anthephorinae</taxon>
        <taxon>Digitaria</taxon>
    </lineage>
</organism>
<dbReference type="Gene3D" id="3.80.10.10">
    <property type="entry name" value="Ribonuclease Inhibitor"/>
    <property type="match status" value="1"/>
</dbReference>
<accession>A0A835ARX4</accession>
<dbReference type="SUPFAM" id="SSF52047">
    <property type="entry name" value="RNI-like"/>
    <property type="match status" value="1"/>
</dbReference>
<proteinExistence type="predicted"/>
<dbReference type="EMBL" id="JACEFO010002380">
    <property type="protein sequence ID" value="KAF8662511.1"/>
    <property type="molecule type" value="Genomic_DNA"/>
</dbReference>